<organism evidence="2 3">
    <name type="scientific">Streptomyces phaeofaciens</name>
    <dbReference type="NCBI Taxonomy" id="68254"/>
    <lineage>
        <taxon>Bacteria</taxon>
        <taxon>Bacillati</taxon>
        <taxon>Actinomycetota</taxon>
        <taxon>Actinomycetes</taxon>
        <taxon>Kitasatosporales</taxon>
        <taxon>Streptomycetaceae</taxon>
        <taxon>Streptomyces</taxon>
    </lineage>
</organism>
<dbReference type="Proteomes" id="UP000646776">
    <property type="component" value="Unassembled WGS sequence"/>
</dbReference>
<reference evidence="2" key="2">
    <citation type="submission" date="2020-09" db="EMBL/GenBank/DDBJ databases">
        <authorList>
            <person name="Sun Q."/>
            <person name="Ohkuma M."/>
        </authorList>
    </citation>
    <scope>NUCLEOTIDE SEQUENCE</scope>
    <source>
        <strain evidence="2">JCM 4125</strain>
    </source>
</reference>
<evidence type="ECO:0008006" key="4">
    <source>
        <dbReference type="Google" id="ProtNLM"/>
    </source>
</evidence>
<protein>
    <recommendedName>
        <fullName evidence="4">Integral membrane protein</fullName>
    </recommendedName>
</protein>
<keyword evidence="3" id="KW-1185">Reference proteome</keyword>
<evidence type="ECO:0000313" key="3">
    <source>
        <dbReference type="Proteomes" id="UP000646776"/>
    </source>
</evidence>
<feature type="transmembrane region" description="Helical" evidence="1">
    <location>
        <begin position="49"/>
        <end position="81"/>
    </location>
</feature>
<comment type="caution">
    <text evidence="2">The sequence shown here is derived from an EMBL/GenBank/DDBJ whole genome shotgun (WGS) entry which is preliminary data.</text>
</comment>
<keyword evidence="1" id="KW-0472">Membrane</keyword>
<keyword evidence="1" id="KW-0812">Transmembrane</keyword>
<evidence type="ECO:0000256" key="1">
    <source>
        <dbReference type="SAM" id="Phobius"/>
    </source>
</evidence>
<gene>
    <name evidence="2" type="ORF">GCM10010226_46310</name>
</gene>
<dbReference type="AlphaFoldDB" id="A0A918LXA5"/>
<feature type="transmembrane region" description="Helical" evidence="1">
    <location>
        <begin position="22"/>
        <end position="42"/>
    </location>
</feature>
<keyword evidence="1" id="KW-1133">Transmembrane helix</keyword>
<name>A0A918LXA5_9ACTN</name>
<dbReference type="RefSeq" id="WP_189713263.1">
    <property type="nucleotide sequence ID" value="NZ_BMSA01000014.1"/>
</dbReference>
<feature type="transmembrane region" description="Helical" evidence="1">
    <location>
        <begin position="101"/>
        <end position="120"/>
    </location>
</feature>
<reference evidence="2" key="1">
    <citation type="journal article" date="2014" name="Int. J. Syst. Evol. Microbiol.">
        <title>Complete genome sequence of Corynebacterium casei LMG S-19264T (=DSM 44701T), isolated from a smear-ripened cheese.</title>
        <authorList>
            <consortium name="US DOE Joint Genome Institute (JGI-PGF)"/>
            <person name="Walter F."/>
            <person name="Albersmeier A."/>
            <person name="Kalinowski J."/>
            <person name="Ruckert C."/>
        </authorList>
    </citation>
    <scope>NUCLEOTIDE SEQUENCE</scope>
    <source>
        <strain evidence="2">JCM 4125</strain>
    </source>
</reference>
<proteinExistence type="predicted"/>
<sequence length="148" mass="15360">MIEWVAFRSGARPVPRPVATPLVWATACGGALTLVAAHNILVGTDRPGLALAALSLLAALLGLCARFSAAPGTAVLCWLFLNGFAIPPAGTLTWAVHRDAFWLACLCAATLLGTGLARLLHARAAYRRVTTAGPAPTPSAPDDWPPFP</sequence>
<dbReference type="EMBL" id="BMSA01000014">
    <property type="protein sequence ID" value="GGT63396.1"/>
    <property type="molecule type" value="Genomic_DNA"/>
</dbReference>
<accession>A0A918LXA5</accession>
<evidence type="ECO:0000313" key="2">
    <source>
        <dbReference type="EMBL" id="GGT63396.1"/>
    </source>
</evidence>